<dbReference type="Proteomes" id="UP000034452">
    <property type="component" value="Unassembled WGS sequence"/>
</dbReference>
<organism evidence="2 3">
    <name type="scientific">Candidatus Nomurabacteria bacterium GW2011_GWB1_40_7</name>
    <dbReference type="NCBI Taxonomy" id="1618744"/>
    <lineage>
        <taxon>Bacteria</taxon>
        <taxon>Candidatus Nomuraibacteriota</taxon>
    </lineage>
</organism>
<sequence>MSFFYKKGMTVIEILVVVVVLGIIFLIVIPQFSKMRENQALKNAVGEIISSLNKAQSQTLASVDSSSYGVHFQPDKVIIFKGAIFSVGDANNETIDIILPAIILTSGNVYFNRLTGSSAGINSISVGIPDGPQKTISISATGVASVN</sequence>
<keyword evidence="1" id="KW-0812">Transmembrane</keyword>
<proteinExistence type="predicted"/>
<keyword evidence="1" id="KW-1133">Transmembrane helix</keyword>
<name>A0A0G0VDX9_9BACT</name>
<gene>
    <name evidence="2" type="ORF">UU13_C0010G0005</name>
</gene>
<evidence type="ECO:0000313" key="3">
    <source>
        <dbReference type="Proteomes" id="UP000034452"/>
    </source>
</evidence>
<keyword evidence="1" id="KW-0472">Membrane</keyword>
<dbReference type="InterPro" id="IPR045584">
    <property type="entry name" value="Pilin-like"/>
</dbReference>
<evidence type="ECO:0000313" key="2">
    <source>
        <dbReference type="EMBL" id="KKR70240.1"/>
    </source>
</evidence>
<dbReference type="SUPFAM" id="SSF54523">
    <property type="entry name" value="Pili subunits"/>
    <property type="match status" value="1"/>
</dbReference>
<comment type="caution">
    <text evidence="2">The sequence shown here is derived from an EMBL/GenBank/DDBJ whole genome shotgun (WGS) entry which is preliminary data.</text>
</comment>
<dbReference type="NCBIfam" id="TIGR02532">
    <property type="entry name" value="IV_pilin_GFxxxE"/>
    <property type="match status" value="1"/>
</dbReference>
<dbReference type="Gene3D" id="3.30.700.10">
    <property type="entry name" value="Glycoprotein, Type 4 Pilin"/>
    <property type="match status" value="1"/>
</dbReference>
<dbReference type="InterPro" id="IPR012902">
    <property type="entry name" value="N_methyl_site"/>
</dbReference>
<evidence type="ECO:0000256" key="1">
    <source>
        <dbReference type="SAM" id="Phobius"/>
    </source>
</evidence>
<evidence type="ECO:0008006" key="4">
    <source>
        <dbReference type="Google" id="ProtNLM"/>
    </source>
</evidence>
<dbReference type="EMBL" id="LBZL01000010">
    <property type="protein sequence ID" value="KKR70240.1"/>
    <property type="molecule type" value="Genomic_DNA"/>
</dbReference>
<dbReference type="AlphaFoldDB" id="A0A0G0VDX9"/>
<accession>A0A0G0VDX9</accession>
<reference evidence="2 3" key="1">
    <citation type="journal article" date="2015" name="Nature">
        <title>rRNA introns, odd ribosomes, and small enigmatic genomes across a large radiation of phyla.</title>
        <authorList>
            <person name="Brown C.T."/>
            <person name="Hug L.A."/>
            <person name="Thomas B.C."/>
            <person name="Sharon I."/>
            <person name="Castelle C.J."/>
            <person name="Singh A."/>
            <person name="Wilkins M.J."/>
            <person name="Williams K.H."/>
            <person name="Banfield J.F."/>
        </authorList>
    </citation>
    <scope>NUCLEOTIDE SEQUENCE [LARGE SCALE GENOMIC DNA]</scope>
</reference>
<feature type="transmembrane region" description="Helical" evidence="1">
    <location>
        <begin position="12"/>
        <end position="32"/>
    </location>
</feature>
<protein>
    <recommendedName>
        <fullName evidence="4">Prepilin-type N-terminal cleavage/methylation domain-containing protein</fullName>
    </recommendedName>
</protein>